<keyword evidence="3 9" id="KW-0963">Cytoplasm</keyword>
<evidence type="ECO:0000256" key="1">
    <source>
        <dbReference type="ARBA" id="ARBA00001286"/>
    </source>
</evidence>
<comment type="subcellular location">
    <subcellularLocation>
        <location evidence="9">Cytoplasm</location>
    </subcellularLocation>
</comment>
<evidence type="ECO:0000256" key="7">
    <source>
        <dbReference type="ARBA" id="ARBA00023204"/>
    </source>
</evidence>
<evidence type="ECO:0000256" key="9">
    <source>
        <dbReference type="HAMAP-Rule" id="MF_00772"/>
    </source>
</evidence>
<dbReference type="FunFam" id="1.10.10.10:FF:000214">
    <property type="entry name" value="Methylated-DNA--protein-cysteine methyltransferase"/>
    <property type="match status" value="1"/>
</dbReference>
<accession>A0A4Y6UKJ4</accession>
<dbReference type="InterPro" id="IPR014048">
    <property type="entry name" value="MethylDNA_cys_MeTrfase_DNA-bd"/>
</dbReference>
<dbReference type="Gene3D" id="3.30.160.70">
    <property type="entry name" value="Methylated DNA-protein cysteine methyltransferase domain"/>
    <property type="match status" value="1"/>
</dbReference>
<dbReference type="GO" id="GO:0006412">
    <property type="term" value="P:translation"/>
    <property type="evidence" value="ECO:0007669"/>
    <property type="project" value="InterPro"/>
</dbReference>
<keyword evidence="13" id="KW-1185">Reference proteome</keyword>
<keyword evidence="6 9" id="KW-0227">DNA damage</keyword>
<evidence type="ECO:0000313" key="13">
    <source>
        <dbReference type="Proteomes" id="UP000316313"/>
    </source>
</evidence>
<dbReference type="SUPFAM" id="SSF46767">
    <property type="entry name" value="Methylated DNA-protein cysteine methyltransferase, C-terminal domain"/>
    <property type="match status" value="1"/>
</dbReference>
<dbReference type="EC" id="2.1.1.63" evidence="9"/>
<feature type="domain" description="Methylguanine DNA methyltransferase ribonuclease-like" evidence="11">
    <location>
        <begin position="6"/>
        <end position="60"/>
    </location>
</feature>
<organism evidence="12 13">
    <name type="scientific">Swingsia samuiensis</name>
    <dbReference type="NCBI Taxonomy" id="1293412"/>
    <lineage>
        <taxon>Bacteria</taxon>
        <taxon>Pseudomonadati</taxon>
        <taxon>Pseudomonadota</taxon>
        <taxon>Alphaproteobacteria</taxon>
        <taxon>Acetobacterales</taxon>
        <taxon>Acetobacteraceae</taxon>
        <taxon>Swingsia</taxon>
    </lineage>
</organism>
<evidence type="ECO:0000256" key="2">
    <source>
        <dbReference type="ARBA" id="ARBA00008711"/>
    </source>
</evidence>
<comment type="catalytic activity">
    <reaction evidence="1 9">
        <text>a 4-O-methyl-thymidine in DNA + L-cysteinyl-[protein] = a thymidine in DNA + S-methyl-L-cysteinyl-[protein]</text>
        <dbReference type="Rhea" id="RHEA:53428"/>
        <dbReference type="Rhea" id="RHEA-COMP:10131"/>
        <dbReference type="Rhea" id="RHEA-COMP:10132"/>
        <dbReference type="Rhea" id="RHEA-COMP:13555"/>
        <dbReference type="Rhea" id="RHEA-COMP:13556"/>
        <dbReference type="ChEBI" id="CHEBI:29950"/>
        <dbReference type="ChEBI" id="CHEBI:82612"/>
        <dbReference type="ChEBI" id="CHEBI:137386"/>
        <dbReference type="ChEBI" id="CHEBI:137387"/>
        <dbReference type="EC" id="2.1.1.63"/>
    </reaction>
</comment>
<dbReference type="EMBL" id="CP038141">
    <property type="protein sequence ID" value="QDH16907.1"/>
    <property type="molecule type" value="Genomic_DNA"/>
</dbReference>
<dbReference type="GO" id="GO:0003908">
    <property type="term" value="F:methylated-DNA-[protein]-cysteine S-methyltransferase activity"/>
    <property type="evidence" value="ECO:0007669"/>
    <property type="project" value="UniProtKB-UniRule"/>
</dbReference>
<dbReference type="InterPro" id="IPR036631">
    <property type="entry name" value="MGMT_N_sf"/>
</dbReference>
<dbReference type="GO" id="GO:0032259">
    <property type="term" value="P:methylation"/>
    <property type="evidence" value="ECO:0007669"/>
    <property type="project" value="UniProtKB-KW"/>
</dbReference>
<keyword evidence="7 9" id="KW-0234">DNA repair</keyword>
<dbReference type="PROSITE" id="PS00359">
    <property type="entry name" value="RIBOSOMAL_L11"/>
    <property type="match status" value="1"/>
</dbReference>
<dbReference type="AlphaFoldDB" id="A0A4Y6UKJ4"/>
<dbReference type="InterPro" id="IPR020785">
    <property type="entry name" value="Ribosomal_uL11_CS"/>
</dbReference>
<comment type="similarity">
    <text evidence="2 9">Belongs to the MGMT family.</text>
</comment>
<dbReference type="InterPro" id="IPR023546">
    <property type="entry name" value="MGMT"/>
</dbReference>
<dbReference type="GO" id="GO:0006307">
    <property type="term" value="P:DNA alkylation repair"/>
    <property type="evidence" value="ECO:0007669"/>
    <property type="project" value="UniProtKB-UniRule"/>
</dbReference>
<reference evidence="12 13" key="1">
    <citation type="submission" date="2019-03" db="EMBL/GenBank/DDBJ databases">
        <title>The complete genome sequence of Swingsia samuiensis NBRC107927(T).</title>
        <authorList>
            <person name="Chua K.-O."/>
            <person name="Chan K.-G."/>
            <person name="See-Too W.-S."/>
        </authorList>
    </citation>
    <scope>NUCLEOTIDE SEQUENCE [LARGE SCALE GENOMIC DNA]</scope>
    <source>
        <strain evidence="12 13">AH83</strain>
    </source>
</reference>
<dbReference type="GO" id="GO:0005737">
    <property type="term" value="C:cytoplasm"/>
    <property type="evidence" value="ECO:0007669"/>
    <property type="project" value="UniProtKB-SubCell"/>
</dbReference>
<evidence type="ECO:0000256" key="3">
    <source>
        <dbReference type="ARBA" id="ARBA00022490"/>
    </source>
</evidence>
<proteinExistence type="inferred from homology"/>
<keyword evidence="4 9" id="KW-0489">Methyltransferase</keyword>
<evidence type="ECO:0000256" key="5">
    <source>
        <dbReference type="ARBA" id="ARBA00022679"/>
    </source>
</evidence>
<dbReference type="PROSITE" id="PS00374">
    <property type="entry name" value="MGMT"/>
    <property type="match status" value="1"/>
</dbReference>
<evidence type="ECO:0000313" key="12">
    <source>
        <dbReference type="EMBL" id="QDH16907.1"/>
    </source>
</evidence>
<comment type="miscellaneous">
    <text evidence="9">This enzyme catalyzes only one turnover and therefore is not strictly catalytic. According to one definition, an enzyme is a biocatalyst that acts repeatedly and over many reaction cycles.</text>
</comment>
<dbReference type="SUPFAM" id="SSF53155">
    <property type="entry name" value="Methylated DNA-protein cysteine methyltransferase domain"/>
    <property type="match status" value="1"/>
</dbReference>
<feature type="active site" description="Nucleophile; methyl group acceptor" evidence="9">
    <location>
        <position position="117"/>
    </location>
</feature>
<evidence type="ECO:0000256" key="4">
    <source>
        <dbReference type="ARBA" id="ARBA00022603"/>
    </source>
</evidence>
<feature type="domain" description="Methylated-DNA-[protein]-cysteine S-methyltransferase DNA binding" evidence="10">
    <location>
        <begin position="69"/>
        <end position="146"/>
    </location>
</feature>
<dbReference type="PANTHER" id="PTHR10815">
    <property type="entry name" value="METHYLATED-DNA--PROTEIN-CYSTEINE METHYLTRANSFERASE"/>
    <property type="match status" value="1"/>
</dbReference>
<protein>
    <recommendedName>
        <fullName evidence="9">Methylated-DNA--protein-cysteine methyltransferase</fullName>
        <ecNumber evidence="9">2.1.1.63</ecNumber>
    </recommendedName>
    <alternativeName>
        <fullName evidence="9">6-O-methylguanine-DNA methyltransferase</fullName>
        <shortName evidence="9">MGMT</shortName>
    </alternativeName>
    <alternativeName>
        <fullName evidence="9">O-6-methylguanine-DNA-alkyltransferase</fullName>
    </alternativeName>
</protein>
<dbReference type="GO" id="GO:0005840">
    <property type="term" value="C:ribosome"/>
    <property type="evidence" value="ECO:0007669"/>
    <property type="project" value="InterPro"/>
</dbReference>
<evidence type="ECO:0000259" key="10">
    <source>
        <dbReference type="Pfam" id="PF01035"/>
    </source>
</evidence>
<dbReference type="InterPro" id="IPR036388">
    <property type="entry name" value="WH-like_DNA-bd_sf"/>
</dbReference>
<comment type="catalytic activity">
    <reaction evidence="8 9">
        <text>a 6-O-methyl-2'-deoxyguanosine in DNA + L-cysteinyl-[protein] = S-methyl-L-cysteinyl-[protein] + a 2'-deoxyguanosine in DNA</text>
        <dbReference type="Rhea" id="RHEA:24000"/>
        <dbReference type="Rhea" id="RHEA-COMP:10131"/>
        <dbReference type="Rhea" id="RHEA-COMP:10132"/>
        <dbReference type="Rhea" id="RHEA-COMP:11367"/>
        <dbReference type="Rhea" id="RHEA-COMP:11368"/>
        <dbReference type="ChEBI" id="CHEBI:29950"/>
        <dbReference type="ChEBI" id="CHEBI:82612"/>
        <dbReference type="ChEBI" id="CHEBI:85445"/>
        <dbReference type="ChEBI" id="CHEBI:85448"/>
        <dbReference type="EC" id="2.1.1.63"/>
    </reaction>
</comment>
<dbReference type="Proteomes" id="UP000316313">
    <property type="component" value="Chromosome"/>
</dbReference>
<dbReference type="HAMAP" id="MF_00772">
    <property type="entry name" value="OGT"/>
    <property type="match status" value="1"/>
</dbReference>
<dbReference type="GO" id="GO:0003735">
    <property type="term" value="F:structural constituent of ribosome"/>
    <property type="evidence" value="ECO:0007669"/>
    <property type="project" value="InterPro"/>
</dbReference>
<evidence type="ECO:0000256" key="6">
    <source>
        <dbReference type="ARBA" id="ARBA00022763"/>
    </source>
</evidence>
<evidence type="ECO:0000256" key="8">
    <source>
        <dbReference type="ARBA" id="ARBA00049348"/>
    </source>
</evidence>
<dbReference type="KEGG" id="ssam:E3D00_04515"/>
<keyword evidence="5 9" id="KW-0808">Transferase</keyword>
<gene>
    <name evidence="12" type="ORF">E3D00_04515</name>
</gene>
<dbReference type="Gene3D" id="1.10.10.10">
    <property type="entry name" value="Winged helix-like DNA-binding domain superfamily/Winged helix DNA-binding domain"/>
    <property type="match status" value="1"/>
</dbReference>
<dbReference type="NCBIfam" id="TIGR00589">
    <property type="entry name" value="ogt"/>
    <property type="match status" value="1"/>
</dbReference>
<comment type="function">
    <text evidence="9">Involved in the cellular defense against the biological effects of O6-methylguanine (O6-MeG) and O4-methylthymine (O4-MeT) in DNA. Repairs the methylated nucleobase in DNA by stoichiometrically transferring the methyl group to a cysteine residue in the enzyme. This is a suicide reaction: the enzyme is irreversibly inactivated.</text>
</comment>
<dbReference type="Pfam" id="PF01035">
    <property type="entry name" value="DNA_binding_1"/>
    <property type="match status" value="1"/>
</dbReference>
<dbReference type="InterPro" id="IPR008332">
    <property type="entry name" value="MethylG_MeTrfase_N"/>
</dbReference>
<name>A0A4Y6UKJ4_9PROT</name>
<dbReference type="RefSeq" id="WP_141460330.1">
    <property type="nucleotide sequence ID" value="NZ_CP038141.1"/>
</dbReference>
<evidence type="ECO:0000259" key="11">
    <source>
        <dbReference type="Pfam" id="PF02870"/>
    </source>
</evidence>
<dbReference type="CDD" id="cd06445">
    <property type="entry name" value="ATase"/>
    <property type="match status" value="1"/>
</dbReference>
<sequence>MPQLSFHSPLGALTVSEEDGKIVALDWGWGRDQEETPLLIAVRDVLEKYFDGKEVDFSQLLFAPFGTPYREKIWDALLKIPYGETRTYQEIAKQVGGSARSVGGAVGANPIPILIPCHRVVGKQGLGGYSGLNGIVDKQYLLTLERGDKE</sequence>
<dbReference type="Pfam" id="PF02870">
    <property type="entry name" value="Methyltransf_1N"/>
    <property type="match status" value="1"/>
</dbReference>
<dbReference type="InterPro" id="IPR036217">
    <property type="entry name" value="MethylDNA_cys_MeTrfase_DNAb"/>
</dbReference>
<dbReference type="OrthoDB" id="9802228at2"/>
<dbReference type="PANTHER" id="PTHR10815:SF13">
    <property type="entry name" value="METHYLATED-DNA--PROTEIN-CYSTEINE METHYLTRANSFERASE"/>
    <property type="match status" value="1"/>
</dbReference>
<dbReference type="InterPro" id="IPR001497">
    <property type="entry name" value="MethylDNA_cys_MeTrfase_AS"/>
</dbReference>